<dbReference type="HOGENOM" id="CLU_1030363_0_0_6"/>
<name>A0A077PZC5_XENBV</name>
<proteinExistence type="predicted"/>
<evidence type="ECO:0000313" key="2">
    <source>
        <dbReference type="EMBL" id="CDH26007.1"/>
    </source>
</evidence>
<dbReference type="Proteomes" id="UP000028493">
    <property type="component" value="Unassembled WGS sequence"/>
</dbReference>
<protein>
    <submittedName>
        <fullName evidence="2">Replication gene A protein (GpA) (Modular protein)</fullName>
    </submittedName>
</protein>
<organism evidence="2 3">
    <name type="scientific">Xenorhabdus bovienii str. kraussei Becker Underwood</name>
    <dbReference type="NCBI Taxonomy" id="1398204"/>
    <lineage>
        <taxon>Bacteria</taxon>
        <taxon>Pseudomonadati</taxon>
        <taxon>Pseudomonadota</taxon>
        <taxon>Gammaproteobacteria</taxon>
        <taxon>Enterobacterales</taxon>
        <taxon>Morganellaceae</taxon>
        <taxon>Xenorhabdus</taxon>
    </lineage>
</organism>
<evidence type="ECO:0000256" key="1">
    <source>
        <dbReference type="SAM" id="MobiDB-lite"/>
    </source>
</evidence>
<dbReference type="AlphaFoldDB" id="A0A077PZC5"/>
<sequence length="270" mass="30052">MLAASAWAARWRIRQFQFVGGAPVTVYRELRCMADHDTAMGLSIEFAAVHDAADNGDWANYINAQGGPFVRRDDLVARLWYETEQETNAHGEDVIRIKGVFSPLVGMDTPILTRLKTWQIVPKLAEASAEAGFSGAPAPPRSSSSVNNCTEARSTVSNGSDLCLDEFHQNWSQMSEKEKIQRVYESAKLHDVEMSDGLARGLLRGNSMTVEGQYYRLSMFGHLCPAKPPHTERAKIILKRLNETGRVKIDVNAIIHDPKGYYLGTLKQVT</sequence>
<feature type="compositionally biased region" description="Low complexity" evidence="1">
    <location>
        <begin position="131"/>
        <end position="145"/>
    </location>
</feature>
<feature type="region of interest" description="Disordered" evidence="1">
    <location>
        <begin position="131"/>
        <end position="156"/>
    </location>
</feature>
<accession>A0A077PZC5</accession>
<comment type="caution">
    <text evidence="2">The sequence shown here is derived from an EMBL/GenBank/DDBJ whole genome shotgun (WGS) entry which is preliminary data.</text>
</comment>
<evidence type="ECO:0000313" key="3">
    <source>
        <dbReference type="Proteomes" id="UP000028493"/>
    </source>
</evidence>
<gene>
    <name evidence="2" type="ORF">XBKB1_4340003</name>
</gene>
<feature type="compositionally biased region" description="Polar residues" evidence="1">
    <location>
        <begin position="146"/>
        <end position="156"/>
    </location>
</feature>
<reference evidence="2" key="1">
    <citation type="submission" date="2013-07" db="EMBL/GenBank/DDBJ databases">
        <title>Sub-species coevolution in mutualistic symbiosis.</title>
        <authorList>
            <person name="Murfin K."/>
            <person name="Klassen J."/>
            <person name="Lee M."/>
            <person name="Forst S."/>
            <person name="Stock P."/>
            <person name="Goodrich-Blair H."/>
        </authorList>
    </citation>
    <scope>NUCLEOTIDE SEQUENCE [LARGE SCALE GENOMIC DNA]</scope>
    <source>
        <strain evidence="2">Kraussei Becker Underwood</strain>
    </source>
</reference>
<dbReference type="RefSeq" id="WP_051876097.1">
    <property type="nucleotide sequence ID" value="NZ_CAWLXS010000413.1"/>
</dbReference>
<dbReference type="EMBL" id="CBSZ010000373">
    <property type="protein sequence ID" value="CDH26007.1"/>
    <property type="molecule type" value="Genomic_DNA"/>
</dbReference>